<keyword evidence="2" id="KW-1185">Reference proteome</keyword>
<accession>A0A4Y7JDT0</accession>
<gene>
    <name evidence="1" type="ORF">C5167_005100</name>
</gene>
<organism evidence="1 2">
    <name type="scientific">Papaver somniferum</name>
    <name type="common">Opium poppy</name>
    <dbReference type="NCBI Taxonomy" id="3469"/>
    <lineage>
        <taxon>Eukaryota</taxon>
        <taxon>Viridiplantae</taxon>
        <taxon>Streptophyta</taxon>
        <taxon>Embryophyta</taxon>
        <taxon>Tracheophyta</taxon>
        <taxon>Spermatophyta</taxon>
        <taxon>Magnoliopsida</taxon>
        <taxon>Ranunculales</taxon>
        <taxon>Papaveraceae</taxon>
        <taxon>Papaveroideae</taxon>
        <taxon>Papaver</taxon>
    </lineage>
</organism>
<sequence length="131" mass="14776">MLLFFVIDEENSNQQAKDLIESRLFIEALKFIKKLESDYPSSALVLVLKALVYARTGHVVALSICLDAKEKIFADKSVLPDVLNIFQTICQLLERNDLAITFYEYSCAEVSNDLGLMLGLFQCYARESLSA</sequence>
<dbReference type="Gramene" id="RZC57795">
    <property type="protein sequence ID" value="RZC57795"/>
    <property type="gene ID" value="C5167_005100"/>
</dbReference>
<dbReference type="STRING" id="3469.A0A4Y7JDT0"/>
<dbReference type="Proteomes" id="UP000316621">
    <property type="component" value="Chromosome 4"/>
</dbReference>
<evidence type="ECO:0000313" key="1">
    <source>
        <dbReference type="EMBL" id="RZC57795.1"/>
    </source>
</evidence>
<dbReference type="EMBL" id="CM010718">
    <property type="protein sequence ID" value="RZC57795.1"/>
    <property type="molecule type" value="Genomic_DNA"/>
</dbReference>
<evidence type="ECO:0000313" key="2">
    <source>
        <dbReference type="Proteomes" id="UP000316621"/>
    </source>
</evidence>
<protein>
    <submittedName>
        <fullName evidence="1">Uncharacterized protein</fullName>
    </submittedName>
</protein>
<dbReference type="AlphaFoldDB" id="A0A4Y7JDT0"/>
<reference evidence="1 2" key="1">
    <citation type="journal article" date="2018" name="Science">
        <title>The opium poppy genome and morphinan production.</title>
        <authorList>
            <person name="Guo L."/>
            <person name="Winzer T."/>
            <person name="Yang X."/>
            <person name="Li Y."/>
            <person name="Ning Z."/>
            <person name="He Z."/>
            <person name="Teodor R."/>
            <person name="Lu Y."/>
            <person name="Bowser T.A."/>
            <person name="Graham I.A."/>
            <person name="Ye K."/>
        </authorList>
    </citation>
    <scope>NUCLEOTIDE SEQUENCE [LARGE SCALE GENOMIC DNA]</scope>
    <source>
        <strain evidence="2">cv. HN1</strain>
        <tissue evidence="1">Leaves</tissue>
    </source>
</reference>
<proteinExistence type="predicted"/>
<name>A0A4Y7JDT0_PAPSO</name>